<proteinExistence type="predicted"/>
<evidence type="ECO:0000256" key="1">
    <source>
        <dbReference type="SAM" id="MobiDB-lite"/>
    </source>
</evidence>
<evidence type="ECO:0000256" key="2">
    <source>
        <dbReference type="SAM" id="Phobius"/>
    </source>
</evidence>
<evidence type="ECO:0000313" key="3">
    <source>
        <dbReference type="EMBL" id="TKR66847.1"/>
    </source>
</evidence>
<feature type="transmembrane region" description="Helical" evidence="2">
    <location>
        <begin position="102"/>
        <end position="127"/>
    </location>
</feature>
<dbReference type="Proteomes" id="UP000298663">
    <property type="component" value="Unassembled WGS sequence"/>
</dbReference>
<keyword evidence="2" id="KW-0472">Membrane</keyword>
<reference evidence="3 4" key="1">
    <citation type="journal article" date="2015" name="Genome Biol.">
        <title>Comparative genomics of Steinernema reveals deeply conserved gene regulatory networks.</title>
        <authorList>
            <person name="Dillman A.R."/>
            <person name="Macchietto M."/>
            <person name="Porter C.F."/>
            <person name="Rogers A."/>
            <person name="Williams B."/>
            <person name="Antoshechkin I."/>
            <person name="Lee M.M."/>
            <person name="Goodwin Z."/>
            <person name="Lu X."/>
            <person name="Lewis E.E."/>
            <person name="Goodrich-Blair H."/>
            <person name="Stock S.P."/>
            <person name="Adams B.J."/>
            <person name="Sternberg P.W."/>
            <person name="Mortazavi A."/>
        </authorList>
    </citation>
    <scope>NUCLEOTIDE SEQUENCE [LARGE SCALE GENOMIC DNA]</scope>
    <source>
        <strain evidence="3 4">ALL</strain>
    </source>
</reference>
<name>A0A4U5MCJ9_STECR</name>
<dbReference type="EMBL" id="AZBU02000008">
    <property type="protein sequence ID" value="TKR66847.1"/>
    <property type="molecule type" value="Genomic_DNA"/>
</dbReference>
<feature type="transmembrane region" description="Helical" evidence="2">
    <location>
        <begin position="147"/>
        <end position="169"/>
    </location>
</feature>
<comment type="caution">
    <text evidence="3">The sequence shown here is derived from an EMBL/GenBank/DDBJ whole genome shotgun (WGS) entry which is preliminary data.</text>
</comment>
<dbReference type="AlphaFoldDB" id="A0A4U5MCJ9"/>
<evidence type="ECO:0000313" key="4">
    <source>
        <dbReference type="Proteomes" id="UP000298663"/>
    </source>
</evidence>
<feature type="transmembrane region" description="Helical" evidence="2">
    <location>
        <begin position="70"/>
        <end position="90"/>
    </location>
</feature>
<feature type="transmembrane region" description="Helical" evidence="2">
    <location>
        <begin position="41"/>
        <end position="64"/>
    </location>
</feature>
<keyword evidence="2" id="KW-1133">Transmembrane helix</keyword>
<gene>
    <name evidence="3" type="ORF">L596_023081</name>
</gene>
<feature type="region of interest" description="Disordered" evidence="1">
    <location>
        <begin position="310"/>
        <end position="338"/>
    </location>
</feature>
<sequence length="364" mass="40367">MNSSTIPVGTCSSCFEETNPIESDSQDEEAGCGWWKTKKEIYGVVLAESVMFALLMIICLLLAIFAPRAFWILLPFAVVQFIPLFVVLFFTDDQLSRKKRLFLFVCHGLIAFVESCVAFGVLLWATFFWKLRPETTGSEEILNMQKVVLGSVLVVHAAMQLILAVVIICKKNVEDLKVKKPEEASLSTSSCSKKKTPLYGHIVMSPGHSLKEFGVPEANQNTFPMNPIFPMNPSISSSAVPSASSSSFCQHAPSFMNCECKKMTKSLAQMFKEAARKEELKKKPVVNMPAAPSQMTALSERYYASLNGQSTPNSARSFGDTSHPVGFESSAPSSRVRGGMDHRIQWRISEEHVLTSVYVEPQLR</sequence>
<reference evidence="3 4" key="2">
    <citation type="journal article" date="2019" name="G3 (Bethesda)">
        <title>Hybrid Assembly of the Genome of the Entomopathogenic Nematode Steinernema carpocapsae Identifies the X-Chromosome.</title>
        <authorList>
            <person name="Serra L."/>
            <person name="Macchietto M."/>
            <person name="Macias-Munoz A."/>
            <person name="McGill C.J."/>
            <person name="Rodriguez I.M."/>
            <person name="Rodriguez B."/>
            <person name="Murad R."/>
            <person name="Mortazavi A."/>
        </authorList>
    </citation>
    <scope>NUCLEOTIDE SEQUENCE [LARGE SCALE GENOMIC DNA]</scope>
    <source>
        <strain evidence="3 4">ALL</strain>
    </source>
</reference>
<organism evidence="3 4">
    <name type="scientific">Steinernema carpocapsae</name>
    <name type="common">Entomopathogenic nematode</name>
    <dbReference type="NCBI Taxonomy" id="34508"/>
    <lineage>
        <taxon>Eukaryota</taxon>
        <taxon>Metazoa</taxon>
        <taxon>Ecdysozoa</taxon>
        <taxon>Nematoda</taxon>
        <taxon>Chromadorea</taxon>
        <taxon>Rhabditida</taxon>
        <taxon>Tylenchina</taxon>
        <taxon>Panagrolaimomorpha</taxon>
        <taxon>Strongyloidoidea</taxon>
        <taxon>Steinernematidae</taxon>
        <taxon>Steinernema</taxon>
    </lineage>
</organism>
<keyword evidence="4" id="KW-1185">Reference proteome</keyword>
<keyword evidence="2" id="KW-0812">Transmembrane</keyword>
<feature type="compositionally biased region" description="Polar residues" evidence="1">
    <location>
        <begin position="310"/>
        <end position="320"/>
    </location>
</feature>
<accession>A0A4U5MCJ9</accession>
<protein>
    <submittedName>
        <fullName evidence="3">Uncharacterized protein</fullName>
    </submittedName>
</protein>